<feature type="compositionally biased region" description="Basic and acidic residues" evidence="4">
    <location>
        <begin position="761"/>
        <end position="808"/>
    </location>
</feature>
<dbReference type="InterPro" id="IPR018181">
    <property type="entry name" value="Heat_shock_70_CS"/>
</dbReference>
<dbReference type="InterPro" id="IPR029048">
    <property type="entry name" value="HSP70_C_sf"/>
</dbReference>
<organism evidence="5 6">
    <name type="scientific">Tritrichomonas musculus</name>
    <dbReference type="NCBI Taxonomy" id="1915356"/>
    <lineage>
        <taxon>Eukaryota</taxon>
        <taxon>Metamonada</taxon>
        <taxon>Parabasalia</taxon>
        <taxon>Tritrichomonadida</taxon>
        <taxon>Tritrichomonadidae</taxon>
        <taxon>Tritrichomonas</taxon>
    </lineage>
</organism>
<dbReference type="Gene3D" id="3.30.420.40">
    <property type="match status" value="2"/>
</dbReference>
<dbReference type="SUPFAM" id="SSF53067">
    <property type="entry name" value="Actin-like ATPase domain"/>
    <property type="match status" value="2"/>
</dbReference>
<dbReference type="Proteomes" id="UP001470230">
    <property type="component" value="Unassembled WGS sequence"/>
</dbReference>
<dbReference type="PRINTS" id="PR00301">
    <property type="entry name" value="HEATSHOCK70"/>
</dbReference>
<keyword evidence="6" id="KW-1185">Reference proteome</keyword>
<sequence>MSKSITAGIDFGNQTCVLSIPTKFGVDIILNQSSNRKTPTIIGYQNERRFSGEFALQQHMLNINNTITELKQLVGLHYHSQEREEMSKSVPYKIVCLNDNGLSGIQLEDNTILRPEQIIAYLLKSLLEIIQMKNPRMQQLVISVPIWWNELQKRTILNAASISKIKVASLIDSMTAAAISYVKIHSDRFSSEPEKKSNVVFIDIGDISMNIAVASLSKRSIEIKGFATDKTISGQFFTKQLEEFLLKKVQEKYKIDPKINKRAMIRFRQAAEKVKKALSANSIIMFEVPSLMNDIDVSIPVKRDEFNELIQNHIEKVETTIEEALKNSNILKEDVSSIEILGGGSRMPIIKAKIKEFFGCEPMMSLDLDECFAIGAGYMAAKADGYDIGIDTISSIYPYDVDAEYETQLGGSTENKIQRINVIKKGTKIPTNSTFSLPVFHKNNVSLISDNNKVGNIEICSEAEEMVDVDVTISFDSFGLINIANTALKNKDNKADQKEIKEKDEEEKDENMNNEEKKNDKVEEEKKSDKVEEEKKSDKIEENQAKNDFKGSFIYYPFNVTSQSNIAEYEKIEEDMEIKDKREIEIDSTKNDLESLILSTLNELNSITINNETDKGEIDEIKEKVNEVFTWFSENEFERLTLDEYKSKIAELKVPIDQLNEHKKYHEVLYRLDELKQILTSDIEIVQNDKERIALKESIELQSEIPELISKINEIIDSPKKNVCEFDIISFEKHANEIDSKTKTLKNLPLIEETNDNSTNKIKEESPKEENEQKDTSEITSYAKDEKKETNVETKQDLLIENEKKEAEETISTDSSKPKDETKEIVSQSSSRSNEKEQLMKETVTQLSSKPTEKEEENKKESISEPLSKQTEEEKESLQAIHQPEAPVHDSSRIKIKRHRKFNNNEHKIKLEPLKPNRPLSNNQKYRIKLPPLPPLEDEETDLLSESQLKNYDTINTIFDKEMQNKPSLLLRSSTQQKEDDAVAKEKDSNLPPLIKVSKENNQNDNSRETKNTVRIPKVPIQQRRVGPSFRFYAP</sequence>
<evidence type="ECO:0000313" key="5">
    <source>
        <dbReference type="EMBL" id="KAK8836285.1"/>
    </source>
</evidence>
<dbReference type="PANTHER" id="PTHR45639:SF4">
    <property type="entry name" value="HSC70CB, ISOFORM G"/>
    <property type="match status" value="1"/>
</dbReference>
<evidence type="ECO:0000256" key="2">
    <source>
        <dbReference type="ARBA" id="ARBA00022840"/>
    </source>
</evidence>
<feature type="compositionally biased region" description="Basic and acidic residues" evidence="4">
    <location>
        <begin position="903"/>
        <end position="915"/>
    </location>
</feature>
<dbReference type="PROSITE" id="PS01036">
    <property type="entry name" value="HSP70_3"/>
    <property type="match status" value="1"/>
</dbReference>
<feature type="compositionally biased region" description="Polar residues" evidence="4">
    <location>
        <begin position="965"/>
        <end position="976"/>
    </location>
</feature>
<feature type="coiled-coil region" evidence="3">
    <location>
        <begin position="307"/>
        <end position="334"/>
    </location>
</feature>
<name>A0ABR2GSR9_9EUKA</name>
<evidence type="ECO:0000313" key="6">
    <source>
        <dbReference type="Proteomes" id="UP001470230"/>
    </source>
</evidence>
<feature type="region of interest" description="Disordered" evidence="4">
    <location>
        <begin position="492"/>
        <end position="543"/>
    </location>
</feature>
<dbReference type="InterPro" id="IPR043129">
    <property type="entry name" value="ATPase_NBD"/>
</dbReference>
<feature type="region of interest" description="Disordered" evidence="4">
    <location>
        <begin position="749"/>
        <end position="940"/>
    </location>
</feature>
<dbReference type="Pfam" id="PF00012">
    <property type="entry name" value="HSP70"/>
    <property type="match status" value="1"/>
</dbReference>
<dbReference type="SUPFAM" id="SSF100934">
    <property type="entry name" value="Heat shock protein 70kD (HSP70), C-terminal subdomain"/>
    <property type="match status" value="1"/>
</dbReference>
<evidence type="ECO:0008006" key="7">
    <source>
        <dbReference type="Google" id="ProtNLM"/>
    </source>
</evidence>
<dbReference type="PANTHER" id="PTHR45639">
    <property type="entry name" value="HSC70CB, ISOFORM G-RELATED"/>
    <property type="match status" value="1"/>
</dbReference>
<keyword evidence="3" id="KW-0175">Coiled coil</keyword>
<feature type="compositionally biased region" description="Basic and acidic residues" evidence="4">
    <location>
        <begin position="977"/>
        <end position="989"/>
    </location>
</feature>
<dbReference type="Gene3D" id="3.30.30.30">
    <property type="match status" value="1"/>
</dbReference>
<evidence type="ECO:0000256" key="4">
    <source>
        <dbReference type="SAM" id="MobiDB-lite"/>
    </source>
</evidence>
<dbReference type="Gene3D" id="3.90.640.10">
    <property type="entry name" value="Actin, Chain A, domain 4"/>
    <property type="match status" value="1"/>
</dbReference>
<protein>
    <recommendedName>
        <fullName evidence="7">DnaK protein</fullName>
    </recommendedName>
</protein>
<feature type="compositionally biased region" description="Basic and acidic residues" evidence="4">
    <location>
        <begin position="851"/>
        <end position="863"/>
    </location>
</feature>
<reference evidence="5 6" key="1">
    <citation type="submission" date="2024-04" db="EMBL/GenBank/DDBJ databases">
        <title>Tritrichomonas musculus Genome.</title>
        <authorList>
            <person name="Alves-Ferreira E."/>
            <person name="Grigg M."/>
            <person name="Lorenzi H."/>
            <person name="Galac M."/>
        </authorList>
    </citation>
    <scope>NUCLEOTIDE SEQUENCE [LARGE SCALE GENOMIC DNA]</scope>
    <source>
        <strain evidence="5 6">EAF2021</strain>
    </source>
</reference>
<gene>
    <name evidence="5" type="ORF">M9Y10_039921</name>
</gene>
<feature type="region of interest" description="Disordered" evidence="4">
    <location>
        <begin position="963"/>
        <end position="1035"/>
    </location>
</feature>
<comment type="caution">
    <text evidence="5">The sequence shown here is derived from an EMBL/GenBank/DDBJ whole genome shotgun (WGS) entry which is preliminary data.</text>
</comment>
<accession>A0ABR2GSR9</accession>
<dbReference type="InterPro" id="IPR013126">
    <property type="entry name" value="Hsp_70_fam"/>
</dbReference>
<evidence type="ECO:0000256" key="1">
    <source>
        <dbReference type="ARBA" id="ARBA00022741"/>
    </source>
</evidence>
<feature type="compositionally biased region" description="Basic and acidic residues" evidence="4">
    <location>
        <begin position="510"/>
        <end position="543"/>
    </location>
</feature>
<keyword evidence="2" id="KW-0067">ATP-binding</keyword>
<evidence type="ECO:0000256" key="3">
    <source>
        <dbReference type="SAM" id="Coils"/>
    </source>
</evidence>
<keyword evidence="1" id="KW-0547">Nucleotide-binding</keyword>
<feature type="compositionally biased region" description="Basic and acidic residues" evidence="4">
    <location>
        <begin position="492"/>
        <end position="503"/>
    </location>
</feature>
<dbReference type="EMBL" id="JAPFFF010000067">
    <property type="protein sequence ID" value="KAK8836285.1"/>
    <property type="molecule type" value="Genomic_DNA"/>
</dbReference>
<proteinExistence type="predicted"/>